<dbReference type="RefSeq" id="WP_081153296.1">
    <property type="nucleotide sequence ID" value="NZ_CP020465.1"/>
</dbReference>
<evidence type="ECO:0000256" key="1">
    <source>
        <dbReference type="SAM" id="Phobius"/>
    </source>
</evidence>
<reference evidence="2 3" key="1">
    <citation type="submission" date="2017-08" db="EMBL/GenBank/DDBJ databases">
        <title>Complete genome of Colwellia sp. NB097-1, a psychrophile bacterium ioslated from Bering Sea.</title>
        <authorList>
            <person name="Chen X."/>
        </authorList>
    </citation>
    <scope>NUCLEOTIDE SEQUENCE [LARGE SCALE GENOMIC DNA]</scope>
    <source>
        <strain evidence="2 3">NB097-1</strain>
    </source>
</reference>
<evidence type="ECO:0008006" key="4">
    <source>
        <dbReference type="Google" id="ProtNLM"/>
    </source>
</evidence>
<evidence type="ECO:0000313" key="3">
    <source>
        <dbReference type="Proteomes" id="UP000202259"/>
    </source>
</evidence>
<keyword evidence="1" id="KW-0472">Membrane</keyword>
<proteinExistence type="predicted"/>
<dbReference type="KEGG" id="cber:B5D82_17320"/>
<dbReference type="OrthoDB" id="8685152at2"/>
<name>A0A222GBV5_9GAMM</name>
<dbReference type="AlphaFoldDB" id="A0A222GBV5"/>
<protein>
    <recommendedName>
        <fullName evidence="4">Zinc ribbon domain-containing protein</fullName>
    </recommendedName>
</protein>
<organism evidence="2 3">
    <name type="scientific">Cognaticolwellia beringensis</name>
    <dbReference type="NCBI Taxonomy" id="1967665"/>
    <lineage>
        <taxon>Bacteria</taxon>
        <taxon>Pseudomonadati</taxon>
        <taxon>Pseudomonadota</taxon>
        <taxon>Gammaproteobacteria</taxon>
        <taxon>Alteromonadales</taxon>
        <taxon>Colwelliaceae</taxon>
        <taxon>Cognaticolwellia</taxon>
    </lineage>
</organism>
<dbReference type="Proteomes" id="UP000202259">
    <property type="component" value="Chromosome"/>
</dbReference>
<feature type="transmembrane region" description="Helical" evidence="1">
    <location>
        <begin position="77"/>
        <end position="96"/>
    </location>
</feature>
<keyword evidence="1" id="KW-1133">Transmembrane helix</keyword>
<accession>A0A222GBV5</accession>
<sequence>MAVINCPSCKKKISDKAKQCEHCQIDLTALDADKIASLKRVSAVAKSQQLMNHSFIAMLLFCGGFLFLYWQDAQPGTWEYISAITSTVLGFILYIITRVRLILTKRSQS</sequence>
<keyword evidence="1" id="KW-0812">Transmembrane</keyword>
<keyword evidence="3" id="KW-1185">Reference proteome</keyword>
<gene>
    <name evidence="2" type="ORF">B5D82_17320</name>
</gene>
<feature type="transmembrane region" description="Helical" evidence="1">
    <location>
        <begin position="50"/>
        <end position="71"/>
    </location>
</feature>
<dbReference type="EMBL" id="CP020465">
    <property type="protein sequence ID" value="ASP49375.1"/>
    <property type="molecule type" value="Genomic_DNA"/>
</dbReference>
<evidence type="ECO:0000313" key="2">
    <source>
        <dbReference type="EMBL" id="ASP49375.1"/>
    </source>
</evidence>